<sequence length="424" mass="48368">MQETHKESTAPPVYRIVLTGGPCGGKSTAMATISDLLLSLGFRVFRVPEAATIVITGTGLFPVGLEEDQSRVFEASIIKTKIALEDIFYNIARAGNAPAVIICDRGTMDTQAYLKKEDWEVLLDEYGWNVVDLRDKRYDAIIHLVTAAIGAERFYTTENNTARTENLAQARDLDFKVLNAWVGHPRIRIIDNSTDFQTKIQRVEEVICQIVGTPKRKGIEHKFIVEGEIPPEVAEELGLKIETYNVEKTYLIKGNNSSGYDYVRRRGQNQTYTYTHSMLRHPTTEDKDIDFAILERPISGREYVTLLKSADTTRCTITKRVQCFLWNNVYYQLQTIIKPEIALTILKTEVEADQVISFPWFLKIEGEITRSKAFSAYRIAQEYQSSPKVGPWKHNSEMYEAYKKIKWPAPNSTEPNEKNNQPEH</sequence>
<dbReference type="InterPro" id="IPR027417">
    <property type="entry name" value="P-loop_NTPase"/>
</dbReference>
<feature type="domain" description="NadR/Ttd14 AAA" evidence="1">
    <location>
        <begin position="15"/>
        <end position="198"/>
    </location>
</feature>
<name>A0A6B2L4Y8_9EUKA</name>
<dbReference type="Pfam" id="PF13521">
    <property type="entry name" value="AAA_28"/>
    <property type="match status" value="1"/>
</dbReference>
<evidence type="ECO:0000259" key="1">
    <source>
        <dbReference type="Pfam" id="PF13521"/>
    </source>
</evidence>
<dbReference type="Gene3D" id="2.40.320.10">
    <property type="entry name" value="Hypothetical Protein Pfu-838710-001"/>
    <property type="match status" value="1"/>
</dbReference>
<accession>A0A6B2L4Y8</accession>
<dbReference type="PANTHER" id="PTHR34932">
    <property type="entry name" value="TRPL TRANSLOCATION DEFECT PROTEIN 14"/>
    <property type="match status" value="1"/>
</dbReference>
<dbReference type="GO" id="GO:0005525">
    <property type="term" value="F:GTP binding"/>
    <property type="evidence" value="ECO:0007669"/>
    <property type="project" value="TreeGrafter"/>
</dbReference>
<dbReference type="GO" id="GO:0070300">
    <property type="term" value="F:phosphatidic acid binding"/>
    <property type="evidence" value="ECO:0007669"/>
    <property type="project" value="TreeGrafter"/>
</dbReference>
<dbReference type="PANTHER" id="PTHR34932:SF1">
    <property type="entry name" value="TRPL TRANSLOCATION DEFECT PROTEIN 14"/>
    <property type="match status" value="1"/>
</dbReference>
<dbReference type="EMBL" id="GIBP01003036">
    <property type="protein sequence ID" value="NDV32005.1"/>
    <property type="molecule type" value="Transcribed_RNA"/>
</dbReference>
<dbReference type="Gene3D" id="3.40.50.300">
    <property type="entry name" value="P-loop containing nucleotide triphosphate hydrolases"/>
    <property type="match status" value="1"/>
</dbReference>
<dbReference type="InterPro" id="IPR053227">
    <property type="entry name" value="TRPL-trafficking_regulator"/>
</dbReference>
<dbReference type="SUPFAM" id="SSF52540">
    <property type="entry name" value="P-loop containing nucleoside triphosphate hydrolases"/>
    <property type="match status" value="1"/>
</dbReference>
<protein>
    <recommendedName>
        <fullName evidence="1">NadR/Ttd14 AAA domain-containing protein</fullName>
    </recommendedName>
</protein>
<dbReference type="InterPro" id="IPR038727">
    <property type="entry name" value="NadR/Ttd14_AAA_dom"/>
</dbReference>
<evidence type="ECO:0000313" key="2">
    <source>
        <dbReference type="EMBL" id="NDV32005.1"/>
    </source>
</evidence>
<reference evidence="2" key="1">
    <citation type="journal article" date="2020" name="J. Eukaryot. Microbiol.">
        <title>De novo Sequencing, Assembly and Annotation of the Transcriptome for the Free-Living Testate Amoeba Arcella intermedia.</title>
        <authorList>
            <person name="Ribeiro G.M."/>
            <person name="Porfirio-Sousa A.L."/>
            <person name="Maurer-Alcala X.X."/>
            <person name="Katz L.A."/>
            <person name="Lahr D.J.G."/>
        </authorList>
    </citation>
    <scope>NUCLEOTIDE SEQUENCE</scope>
</reference>
<dbReference type="GO" id="GO:0035091">
    <property type="term" value="F:phosphatidylinositol binding"/>
    <property type="evidence" value="ECO:0007669"/>
    <property type="project" value="TreeGrafter"/>
</dbReference>
<proteinExistence type="predicted"/>
<organism evidence="2">
    <name type="scientific">Arcella intermedia</name>
    <dbReference type="NCBI Taxonomy" id="1963864"/>
    <lineage>
        <taxon>Eukaryota</taxon>
        <taxon>Amoebozoa</taxon>
        <taxon>Tubulinea</taxon>
        <taxon>Elardia</taxon>
        <taxon>Arcellinida</taxon>
        <taxon>Sphaerothecina</taxon>
        <taxon>Arcellidae</taxon>
        <taxon>Arcella</taxon>
    </lineage>
</organism>
<dbReference type="AlphaFoldDB" id="A0A6B2L4Y8"/>